<sequence length="121" mass="13978">MGRSRIDLMSKKFGKLYVIGEATPNKQNQSQYLCLCECGKQKVIGAGSLRSGGTQSCGCLRRIPFWEEIKKQQKPIRSEYDEVFDRDLSPSKRKELKKAYDEFWDSLNNPELVHTLKMMLV</sequence>
<reference evidence="1" key="1">
    <citation type="journal article" date="2015" name="Nature">
        <title>Complex archaea that bridge the gap between prokaryotes and eukaryotes.</title>
        <authorList>
            <person name="Spang A."/>
            <person name="Saw J.H."/>
            <person name="Jorgensen S.L."/>
            <person name="Zaremba-Niedzwiedzka K."/>
            <person name="Martijn J."/>
            <person name="Lind A.E."/>
            <person name="van Eijk R."/>
            <person name="Schleper C."/>
            <person name="Guy L."/>
            <person name="Ettema T.J."/>
        </authorList>
    </citation>
    <scope>NUCLEOTIDE SEQUENCE</scope>
</reference>
<evidence type="ECO:0000313" key="1">
    <source>
        <dbReference type="EMBL" id="KKL86646.1"/>
    </source>
</evidence>
<dbReference type="AlphaFoldDB" id="A0A0F9G8E1"/>
<accession>A0A0F9G8E1</accession>
<protein>
    <submittedName>
        <fullName evidence="1">Uncharacterized protein</fullName>
    </submittedName>
</protein>
<comment type="caution">
    <text evidence="1">The sequence shown here is derived from an EMBL/GenBank/DDBJ whole genome shotgun (WGS) entry which is preliminary data.</text>
</comment>
<proteinExistence type="predicted"/>
<name>A0A0F9G8E1_9ZZZZ</name>
<gene>
    <name evidence="1" type="ORF">LCGC14_1942650</name>
</gene>
<dbReference type="EMBL" id="LAZR01021052">
    <property type="protein sequence ID" value="KKL86646.1"/>
    <property type="molecule type" value="Genomic_DNA"/>
</dbReference>
<organism evidence="1">
    <name type="scientific">marine sediment metagenome</name>
    <dbReference type="NCBI Taxonomy" id="412755"/>
    <lineage>
        <taxon>unclassified sequences</taxon>
        <taxon>metagenomes</taxon>
        <taxon>ecological metagenomes</taxon>
    </lineage>
</organism>